<dbReference type="EMBL" id="CM023486">
    <property type="protein sequence ID" value="KAH6927355.1"/>
    <property type="molecule type" value="Genomic_DNA"/>
</dbReference>
<protein>
    <submittedName>
        <fullName evidence="1">Uncharacterized protein</fullName>
    </submittedName>
</protein>
<evidence type="ECO:0000313" key="1">
    <source>
        <dbReference type="EMBL" id="KAH6927355.1"/>
    </source>
</evidence>
<accession>A0ACB7RXV6</accession>
<reference evidence="1" key="1">
    <citation type="submission" date="2020-05" db="EMBL/GenBank/DDBJ databases">
        <title>Large-scale comparative analyses of tick genomes elucidate their genetic diversity and vector capacities.</title>
        <authorList>
            <person name="Jia N."/>
            <person name="Wang J."/>
            <person name="Shi W."/>
            <person name="Du L."/>
            <person name="Sun Y."/>
            <person name="Zhan W."/>
            <person name="Jiang J."/>
            <person name="Wang Q."/>
            <person name="Zhang B."/>
            <person name="Ji P."/>
            <person name="Sakyi L.B."/>
            <person name="Cui X."/>
            <person name="Yuan T."/>
            <person name="Jiang B."/>
            <person name="Yang W."/>
            <person name="Lam T.T.-Y."/>
            <person name="Chang Q."/>
            <person name="Ding S."/>
            <person name="Wang X."/>
            <person name="Zhu J."/>
            <person name="Ruan X."/>
            <person name="Zhao L."/>
            <person name="Wei J."/>
            <person name="Que T."/>
            <person name="Du C."/>
            <person name="Cheng J."/>
            <person name="Dai P."/>
            <person name="Han X."/>
            <person name="Huang E."/>
            <person name="Gao Y."/>
            <person name="Liu J."/>
            <person name="Shao H."/>
            <person name="Ye R."/>
            <person name="Li L."/>
            <person name="Wei W."/>
            <person name="Wang X."/>
            <person name="Wang C."/>
            <person name="Yang T."/>
            <person name="Huo Q."/>
            <person name="Li W."/>
            <person name="Guo W."/>
            <person name="Chen H."/>
            <person name="Zhou L."/>
            <person name="Ni X."/>
            <person name="Tian J."/>
            <person name="Zhou Y."/>
            <person name="Sheng Y."/>
            <person name="Liu T."/>
            <person name="Pan Y."/>
            <person name="Xia L."/>
            <person name="Li J."/>
            <person name="Zhao F."/>
            <person name="Cao W."/>
        </authorList>
    </citation>
    <scope>NUCLEOTIDE SEQUENCE</scope>
    <source>
        <strain evidence="1">Hyas-2018</strain>
    </source>
</reference>
<evidence type="ECO:0000313" key="2">
    <source>
        <dbReference type="Proteomes" id="UP000821845"/>
    </source>
</evidence>
<dbReference type="Proteomes" id="UP000821845">
    <property type="component" value="Chromosome 6"/>
</dbReference>
<sequence>MGAAPCSPKPLQPNGRNDPSANPAGQPDPPVVLRHRGRRRRHYKCNNTTINVAFLNLNGARKASKWAELYTAISSEAITLYAVAETHIRNLEELPVHSGWQWAGCTRTGECRKGGGVGVLWCNSSAWVPMAGSCEEHLWVSGSIVGIPVLVGVVYLTATRGHHDGNVALTRDNTYEAGRQQGELRKCAVTCFLH</sequence>
<proteinExistence type="predicted"/>
<keyword evidence="2" id="KW-1185">Reference proteome</keyword>
<name>A0ACB7RXV6_HYAAI</name>
<gene>
    <name evidence="1" type="ORF">HPB50_002316</name>
</gene>
<comment type="caution">
    <text evidence="1">The sequence shown here is derived from an EMBL/GenBank/DDBJ whole genome shotgun (WGS) entry which is preliminary data.</text>
</comment>
<organism evidence="1 2">
    <name type="scientific">Hyalomma asiaticum</name>
    <name type="common">Tick</name>
    <dbReference type="NCBI Taxonomy" id="266040"/>
    <lineage>
        <taxon>Eukaryota</taxon>
        <taxon>Metazoa</taxon>
        <taxon>Ecdysozoa</taxon>
        <taxon>Arthropoda</taxon>
        <taxon>Chelicerata</taxon>
        <taxon>Arachnida</taxon>
        <taxon>Acari</taxon>
        <taxon>Parasitiformes</taxon>
        <taxon>Ixodida</taxon>
        <taxon>Ixodoidea</taxon>
        <taxon>Ixodidae</taxon>
        <taxon>Hyalomminae</taxon>
        <taxon>Hyalomma</taxon>
    </lineage>
</organism>